<name>A0A928YS80_9SPHI</name>
<sequence>MKVKNIDDLMSEIARLSLVQKEQEAYLGNQYGLLKAKLEKPVRVANSLFSSIPGVGLVKDLVSLTKNKDGSGNSKSDWLTKTLQFGVPLVLNRTVLKNAGWVKKGLVLLASETAAGQVNQNKVGNLFSKLTDFIRPKKKKAKKKIIDGIDEVEDKVHKGLDKVDDGIQKSHDKISHGLDNLKDKID</sequence>
<dbReference type="AlphaFoldDB" id="A0A928YS80"/>
<dbReference type="Proteomes" id="UP000616201">
    <property type="component" value="Unassembled WGS sequence"/>
</dbReference>
<organism evidence="2 3">
    <name type="scientific">Sphingobacterium hungaricum</name>
    <dbReference type="NCBI Taxonomy" id="2082723"/>
    <lineage>
        <taxon>Bacteria</taxon>
        <taxon>Pseudomonadati</taxon>
        <taxon>Bacteroidota</taxon>
        <taxon>Sphingobacteriia</taxon>
        <taxon>Sphingobacteriales</taxon>
        <taxon>Sphingobacteriaceae</taxon>
        <taxon>Sphingobacterium</taxon>
    </lineage>
</organism>
<protein>
    <submittedName>
        <fullName evidence="2">Uncharacterized protein</fullName>
    </submittedName>
</protein>
<accession>A0A928YS80</accession>
<evidence type="ECO:0000256" key="1">
    <source>
        <dbReference type="SAM" id="MobiDB-lite"/>
    </source>
</evidence>
<evidence type="ECO:0000313" key="3">
    <source>
        <dbReference type="Proteomes" id="UP000616201"/>
    </source>
</evidence>
<dbReference type="RefSeq" id="WP_196934142.1">
    <property type="nucleotide sequence ID" value="NZ_MU158697.1"/>
</dbReference>
<reference evidence="2" key="1">
    <citation type="submission" date="2018-02" db="EMBL/GenBank/DDBJ databases">
        <authorList>
            <person name="Vasarhelyi B.M."/>
            <person name="Deshmukh S."/>
            <person name="Balint B."/>
            <person name="Kukolya J."/>
        </authorList>
    </citation>
    <scope>NUCLEOTIDE SEQUENCE</scope>
    <source>
        <strain evidence="2">KB22</strain>
    </source>
</reference>
<comment type="caution">
    <text evidence="2">The sequence shown here is derived from an EMBL/GenBank/DDBJ whole genome shotgun (WGS) entry which is preliminary data.</text>
</comment>
<keyword evidence="3" id="KW-1185">Reference proteome</keyword>
<feature type="region of interest" description="Disordered" evidence="1">
    <location>
        <begin position="167"/>
        <end position="186"/>
    </location>
</feature>
<dbReference type="EMBL" id="PRDK01000005">
    <property type="protein sequence ID" value="MBE8713998.1"/>
    <property type="molecule type" value="Genomic_DNA"/>
</dbReference>
<proteinExistence type="predicted"/>
<evidence type="ECO:0000313" key="2">
    <source>
        <dbReference type="EMBL" id="MBE8713998.1"/>
    </source>
</evidence>
<gene>
    <name evidence="2" type="ORF">C4F49_09925</name>
</gene>